<evidence type="ECO:0000256" key="9">
    <source>
        <dbReference type="ARBA" id="ARBA00023242"/>
    </source>
</evidence>
<evidence type="ECO:0000256" key="3">
    <source>
        <dbReference type="ARBA" id="ARBA00022771"/>
    </source>
</evidence>
<dbReference type="InterPro" id="IPR001628">
    <property type="entry name" value="Znf_hrmn_rcpt"/>
</dbReference>
<dbReference type="PROSITE" id="PS51843">
    <property type="entry name" value="NR_LBD"/>
    <property type="match status" value="1"/>
</dbReference>
<evidence type="ECO:0000256" key="5">
    <source>
        <dbReference type="ARBA" id="ARBA00023015"/>
    </source>
</evidence>
<evidence type="ECO:0000256" key="8">
    <source>
        <dbReference type="ARBA" id="ARBA00023170"/>
    </source>
</evidence>
<organism evidence="13 14">
    <name type="scientific">Acanthoscelides obtectus</name>
    <name type="common">Bean weevil</name>
    <name type="synonym">Bruchus obtectus</name>
    <dbReference type="NCBI Taxonomy" id="200917"/>
    <lineage>
        <taxon>Eukaryota</taxon>
        <taxon>Metazoa</taxon>
        <taxon>Ecdysozoa</taxon>
        <taxon>Arthropoda</taxon>
        <taxon>Hexapoda</taxon>
        <taxon>Insecta</taxon>
        <taxon>Pterygota</taxon>
        <taxon>Neoptera</taxon>
        <taxon>Endopterygota</taxon>
        <taxon>Coleoptera</taxon>
        <taxon>Polyphaga</taxon>
        <taxon>Cucujiformia</taxon>
        <taxon>Chrysomeloidea</taxon>
        <taxon>Chrysomelidae</taxon>
        <taxon>Bruchinae</taxon>
        <taxon>Bruchini</taxon>
        <taxon>Acanthoscelides</taxon>
    </lineage>
</organism>
<accession>A0A9P0PE94</accession>
<dbReference type="Gene3D" id="3.30.50.10">
    <property type="entry name" value="Erythroid Transcription Factor GATA-1, subunit A"/>
    <property type="match status" value="1"/>
</dbReference>
<dbReference type="SMART" id="SM00399">
    <property type="entry name" value="ZnF_C4"/>
    <property type="match status" value="1"/>
</dbReference>
<evidence type="ECO:0000256" key="4">
    <source>
        <dbReference type="ARBA" id="ARBA00022833"/>
    </source>
</evidence>
<feature type="domain" description="NR LBD" evidence="12">
    <location>
        <begin position="271"/>
        <end position="511"/>
    </location>
</feature>
<name>A0A9P0PE94_ACAOB</name>
<keyword evidence="6 10" id="KW-0238">DNA-binding</keyword>
<feature type="domain" description="Nuclear receptor" evidence="11">
    <location>
        <begin position="37"/>
        <end position="112"/>
    </location>
</feature>
<dbReference type="PANTHER" id="PTHR24083">
    <property type="entry name" value="NUCLEAR HORMONE RECEPTOR"/>
    <property type="match status" value="1"/>
</dbReference>
<sequence>MDMDQSIKNEMLSEQSIKSEMLAEKNRNNSNNMCLNLELCVVCGDRASGRHYGAISCEGCKGFFKRSIRKQLGYQCRGSKNCEVTKHHRNRCQYCRLQKCLACGMRSDCKLTLKHLPNNCSLKADRNCSIQIDKLQKCMEYDHHRDSVQHERKPIIDKKEFSNSDVKFNQTTVNAINKIFIRKDLNTDTRFMPNPFCPSDLVFLNKRFANNTTSEIPYHLSPSHASIEDDVSMDSTNTGTELSDAISTARDKQLISKALDTMARVQCLNGTDLSALATDEKCFDYEGPILQDQHVVFNLQIPGPVPPYLNIHYICESGSRLLFLSVHWAKNIPAFQFLSSETQVSLLRSCWPELFTLGLAQCSQLLSLSTILSALISHLHASIAQDKMPASKVKQVTDHIVKLQDYVTSMNRLQVSEHEYAYLKLITLFSADQPDILLKKQLEIFQEKSFQGLRSHVAGNAPDDSDRFPRLLLRLPPLRGLDSAILEELFFAGLIGQVQIDSVIPYILKMGSTISTQANSRQVKTEHDEFLCK</sequence>
<keyword evidence="4 10" id="KW-0862">Zinc</keyword>
<dbReference type="InterPro" id="IPR050274">
    <property type="entry name" value="Nuclear_hormone_rcpt_NR2"/>
</dbReference>
<dbReference type="SUPFAM" id="SSF48508">
    <property type="entry name" value="Nuclear receptor ligand-binding domain"/>
    <property type="match status" value="1"/>
</dbReference>
<protein>
    <submittedName>
        <fullName evidence="13">Uncharacterized protein</fullName>
    </submittedName>
</protein>
<dbReference type="GO" id="GO:0005634">
    <property type="term" value="C:nucleus"/>
    <property type="evidence" value="ECO:0007669"/>
    <property type="project" value="UniProtKB-SubCell"/>
</dbReference>
<evidence type="ECO:0000259" key="11">
    <source>
        <dbReference type="PROSITE" id="PS51030"/>
    </source>
</evidence>
<dbReference type="PRINTS" id="PR00398">
    <property type="entry name" value="STRDHORMONER"/>
</dbReference>
<comment type="caution">
    <text evidence="13">The sequence shown here is derived from an EMBL/GenBank/DDBJ whole genome shotgun (WGS) entry which is preliminary data.</text>
</comment>
<evidence type="ECO:0000256" key="1">
    <source>
        <dbReference type="ARBA" id="ARBA00004123"/>
    </source>
</evidence>
<comment type="subcellular location">
    <subcellularLocation>
        <location evidence="1 10">Nucleus</location>
    </subcellularLocation>
</comment>
<dbReference type="Gene3D" id="1.10.565.10">
    <property type="entry name" value="Retinoid X Receptor"/>
    <property type="match status" value="1"/>
</dbReference>
<keyword evidence="2 10" id="KW-0479">Metal-binding</keyword>
<dbReference type="PROSITE" id="PS00031">
    <property type="entry name" value="NUCLEAR_REC_DBD_1"/>
    <property type="match status" value="1"/>
</dbReference>
<dbReference type="GO" id="GO:0043565">
    <property type="term" value="F:sequence-specific DNA binding"/>
    <property type="evidence" value="ECO:0007669"/>
    <property type="project" value="InterPro"/>
</dbReference>
<dbReference type="InterPro" id="IPR001723">
    <property type="entry name" value="Nuclear_hrmn_rcpt"/>
</dbReference>
<comment type="similarity">
    <text evidence="10">Belongs to the nuclear hormone receptor family.</text>
</comment>
<dbReference type="InterPro" id="IPR035500">
    <property type="entry name" value="NHR-like_dom_sf"/>
</dbReference>
<dbReference type="InterPro" id="IPR013088">
    <property type="entry name" value="Znf_NHR/GATA"/>
</dbReference>
<reference evidence="13" key="1">
    <citation type="submission" date="2022-03" db="EMBL/GenBank/DDBJ databases">
        <authorList>
            <person name="Sayadi A."/>
        </authorList>
    </citation>
    <scope>NUCLEOTIDE SEQUENCE</scope>
</reference>
<evidence type="ECO:0000256" key="6">
    <source>
        <dbReference type="ARBA" id="ARBA00023125"/>
    </source>
</evidence>
<proteinExistence type="inferred from homology"/>
<dbReference type="Pfam" id="PF00104">
    <property type="entry name" value="Hormone_recep"/>
    <property type="match status" value="1"/>
</dbReference>
<keyword evidence="8 10" id="KW-0675">Receptor</keyword>
<dbReference type="InterPro" id="IPR048246">
    <property type="entry name" value="NR2C1/2-like_LBD"/>
</dbReference>
<keyword evidence="7 10" id="KW-0804">Transcription</keyword>
<evidence type="ECO:0000259" key="12">
    <source>
        <dbReference type="PROSITE" id="PS51843"/>
    </source>
</evidence>
<evidence type="ECO:0000256" key="10">
    <source>
        <dbReference type="RuleBase" id="RU004334"/>
    </source>
</evidence>
<evidence type="ECO:0000256" key="7">
    <source>
        <dbReference type="ARBA" id="ARBA00023163"/>
    </source>
</evidence>
<dbReference type="PROSITE" id="PS51030">
    <property type="entry name" value="NUCLEAR_REC_DBD_2"/>
    <property type="match status" value="1"/>
</dbReference>
<evidence type="ECO:0000313" key="14">
    <source>
        <dbReference type="Proteomes" id="UP001152888"/>
    </source>
</evidence>
<gene>
    <name evidence="13" type="ORF">ACAOBT_LOCUS14023</name>
</gene>
<keyword evidence="9 10" id="KW-0539">Nucleus</keyword>
<evidence type="ECO:0000256" key="2">
    <source>
        <dbReference type="ARBA" id="ARBA00022723"/>
    </source>
</evidence>
<dbReference type="EMBL" id="CAKOFQ010006896">
    <property type="protein sequence ID" value="CAH1980488.1"/>
    <property type="molecule type" value="Genomic_DNA"/>
</dbReference>
<dbReference type="GO" id="GO:0003700">
    <property type="term" value="F:DNA-binding transcription factor activity"/>
    <property type="evidence" value="ECO:0007669"/>
    <property type="project" value="InterPro"/>
</dbReference>
<dbReference type="PRINTS" id="PR00047">
    <property type="entry name" value="STROIDFINGER"/>
</dbReference>
<dbReference type="Pfam" id="PF00105">
    <property type="entry name" value="zf-C4"/>
    <property type="match status" value="1"/>
</dbReference>
<evidence type="ECO:0000313" key="13">
    <source>
        <dbReference type="EMBL" id="CAH1980488.1"/>
    </source>
</evidence>
<dbReference type="SMART" id="SM00430">
    <property type="entry name" value="HOLI"/>
    <property type="match status" value="1"/>
</dbReference>
<dbReference type="AlphaFoldDB" id="A0A9P0PE94"/>
<dbReference type="CDD" id="cd06952">
    <property type="entry name" value="NR_LBD_TR2_like"/>
    <property type="match status" value="1"/>
</dbReference>
<dbReference type="FunFam" id="1.10.565.10:FF:000041">
    <property type="entry name" value="Nuclear hormone receptor HR78"/>
    <property type="match status" value="1"/>
</dbReference>
<keyword evidence="3 10" id="KW-0863">Zinc-finger</keyword>
<dbReference type="SUPFAM" id="SSF57716">
    <property type="entry name" value="Glucocorticoid receptor-like (DNA-binding domain)"/>
    <property type="match status" value="1"/>
</dbReference>
<dbReference type="Proteomes" id="UP001152888">
    <property type="component" value="Unassembled WGS sequence"/>
</dbReference>
<keyword evidence="14" id="KW-1185">Reference proteome</keyword>
<dbReference type="GO" id="GO:0008270">
    <property type="term" value="F:zinc ion binding"/>
    <property type="evidence" value="ECO:0007669"/>
    <property type="project" value="UniProtKB-KW"/>
</dbReference>
<dbReference type="OrthoDB" id="40902at2759"/>
<keyword evidence="5 10" id="KW-0805">Transcription regulation</keyword>
<dbReference type="InterPro" id="IPR000536">
    <property type="entry name" value="Nucl_hrmn_rcpt_lig-bd"/>
</dbReference>